<dbReference type="STRING" id="1095630.A0A2J6SK80"/>
<feature type="compositionally biased region" description="Acidic residues" evidence="2">
    <location>
        <begin position="555"/>
        <end position="569"/>
    </location>
</feature>
<accession>A0A2J6SK80</accession>
<evidence type="ECO:0000313" key="4">
    <source>
        <dbReference type="Proteomes" id="UP000235371"/>
    </source>
</evidence>
<feature type="compositionally biased region" description="Acidic residues" evidence="2">
    <location>
        <begin position="602"/>
        <end position="617"/>
    </location>
</feature>
<name>A0A2J6SK80_9HELO</name>
<sequence length="699" mass="80493">MASAMIALRERKILDRILLHLAGDEKGLTLMPHPQGSLAPRRISVSRPSDTLRSILNFAVVVNTHLLKEFFDFAIINEYRDENTDEKNKAHNKQLGKWYQDYNHDNRPLTRLPKEMLFAILEHLTVKPGKLLAINERASLSVDSFSSTAASLPKDSTQIRQFRLVCHRFAAIGVPRLLLRVRIRFSSDGFSTLREIAEREKFRGFVQQFSYMIPRFYPSDVRTLERKIGEARASVEDSRQKLALRAQGRRTPVDRQQPTAQELRTALRRGEADEVQLQIALKKAQQQQEIIEQKIDVKTLVYALTRFKNLHQLRLMKVVDANDKWDKYLRAHPDVETEFRPVEWKCAYEHAATTLALAIQQSHSGVDRFSSRFMDPRTPVLVTPGLRRTISSIAHRVVALEFEFRQTDVAVSLDQKMSQLSGLFQVVFSAALDSLRILHIGFTRPVSIPLRDVFHNVHFRKLEHIGLHMWQLNGDELLDLLKRHKKTLRSLRLRHILLRRVPVNDCSWRQVLQFIRLEIRPKDYVSLRGIDYEDDTDAANGMHFVNGPAQNNTISDEDSDEDSDIDELSADTWSESNDEVEDGSEDDEDSDQSASNTVLGEQNEDEQDEQDELDESTDESHESHESHDEVDENESDLAREFQNISTVESAPLHCECANGFGWNDLHDDGRAVTKPQWQKWQKWVVKHCPSHDPPISEDS</sequence>
<feature type="coiled-coil region" evidence="1">
    <location>
        <begin position="267"/>
        <end position="294"/>
    </location>
</feature>
<evidence type="ECO:0000313" key="3">
    <source>
        <dbReference type="EMBL" id="PMD51189.1"/>
    </source>
</evidence>
<feature type="compositionally biased region" description="Acidic residues" evidence="2">
    <location>
        <begin position="576"/>
        <end position="591"/>
    </location>
</feature>
<gene>
    <name evidence="3" type="ORF">K444DRAFT_226417</name>
</gene>
<feature type="compositionally biased region" description="Basic and acidic residues" evidence="2">
    <location>
        <begin position="618"/>
        <end position="627"/>
    </location>
</feature>
<feature type="region of interest" description="Disordered" evidence="2">
    <location>
        <begin position="539"/>
        <end position="642"/>
    </location>
</feature>
<dbReference type="InParanoid" id="A0A2J6SK80"/>
<evidence type="ECO:0000256" key="1">
    <source>
        <dbReference type="SAM" id="Coils"/>
    </source>
</evidence>
<dbReference type="GeneID" id="36579272"/>
<dbReference type="AlphaFoldDB" id="A0A2J6SK80"/>
<dbReference type="EMBL" id="KZ613912">
    <property type="protein sequence ID" value="PMD51189.1"/>
    <property type="molecule type" value="Genomic_DNA"/>
</dbReference>
<reference evidence="3 4" key="1">
    <citation type="submission" date="2016-04" db="EMBL/GenBank/DDBJ databases">
        <title>A degradative enzymes factory behind the ericoid mycorrhizal symbiosis.</title>
        <authorList>
            <consortium name="DOE Joint Genome Institute"/>
            <person name="Martino E."/>
            <person name="Morin E."/>
            <person name="Grelet G."/>
            <person name="Kuo A."/>
            <person name="Kohler A."/>
            <person name="Daghino S."/>
            <person name="Barry K."/>
            <person name="Choi C."/>
            <person name="Cichocki N."/>
            <person name="Clum A."/>
            <person name="Copeland A."/>
            <person name="Hainaut M."/>
            <person name="Haridas S."/>
            <person name="Labutti K."/>
            <person name="Lindquist E."/>
            <person name="Lipzen A."/>
            <person name="Khouja H.-R."/>
            <person name="Murat C."/>
            <person name="Ohm R."/>
            <person name="Olson A."/>
            <person name="Spatafora J."/>
            <person name="Veneault-Fourrey C."/>
            <person name="Henrissat B."/>
            <person name="Grigoriev I."/>
            <person name="Martin F."/>
            <person name="Perotto S."/>
        </authorList>
    </citation>
    <scope>NUCLEOTIDE SEQUENCE [LARGE SCALE GENOMIC DNA]</scope>
    <source>
        <strain evidence="3 4">E</strain>
    </source>
</reference>
<dbReference type="RefSeq" id="XP_024728093.1">
    <property type="nucleotide sequence ID" value="XM_024871190.1"/>
</dbReference>
<dbReference type="Proteomes" id="UP000235371">
    <property type="component" value="Unassembled WGS sequence"/>
</dbReference>
<keyword evidence="1" id="KW-0175">Coiled coil</keyword>
<dbReference type="OrthoDB" id="4179303at2759"/>
<proteinExistence type="predicted"/>
<keyword evidence="4" id="KW-1185">Reference proteome</keyword>
<protein>
    <submittedName>
        <fullName evidence="3">Uncharacterized protein</fullName>
    </submittedName>
</protein>
<organism evidence="3 4">
    <name type="scientific">Hyaloscypha bicolor E</name>
    <dbReference type="NCBI Taxonomy" id="1095630"/>
    <lineage>
        <taxon>Eukaryota</taxon>
        <taxon>Fungi</taxon>
        <taxon>Dikarya</taxon>
        <taxon>Ascomycota</taxon>
        <taxon>Pezizomycotina</taxon>
        <taxon>Leotiomycetes</taxon>
        <taxon>Helotiales</taxon>
        <taxon>Hyaloscyphaceae</taxon>
        <taxon>Hyaloscypha</taxon>
        <taxon>Hyaloscypha bicolor</taxon>
    </lineage>
</organism>
<evidence type="ECO:0000256" key="2">
    <source>
        <dbReference type="SAM" id="MobiDB-lite"/>
    </source>
</evidence>